<protein>
    <submittedName>
        <fullName evidence="2">Uncharacterized protein</fullName>
    </submittedName>
</protein>
<dbReference type="EMBL" id="AP027079">
    <property type="protein sequence ID" value="BDU68875.1"/>
    <property type="molecule type" value="Genomic_DNA"/>
</dbReference>
<sequence>MKKLFVSLAVAAFAVTAFTQDKPKEAAAPKACKECCKADKTTCKGDKACEKKADCKKADCPKAKKA</sequence>
<feature type="signal peptide" evidence="1">
    <location>
        <begin position="1"/>
        <end position="19"/>
    </location>
</feature>
<evidence type="ECO:0000313" key="3">
    <source>
        <dbReference type="Proteomes" id="UP001242010"/>
    </source>
</evidence>
<gene>
    <name evidence="2" type="ORF">GETHOR_09760</name>
</gene>
<dbReference type="RefSeq" id="WP_286355511.1">
    <property type="nucleotide sequence ID" value="NZ_AP027079.1"/>
</dbReference>
<proteinExistence type="predicted"/>
<accession>A0ABM8DPK3</accession>
<feature type="chain" id="PRO_5045900896" evidence="1">
    <location>
        <begin position="20"/>
        <end position="66"/>
    </location>
</feature>
<keyword evidence="3" id="KW-1185">Reference proteome</keyword>
<organism evidence="2 3">
    <name type="scientific">Geothrix oryzae</name>
    <dbReference type="NCBI Taxonomy" id="2927975"/>
    <lineage>
        <taxon>Bacteria</taxon>
        <taxon>Pseudomonadati</taxon>
        <taxon>Acidobacteriota</taxon>
        <taxon>Holophagae</taxon>
        <taxon>Holophagales</taxon>
        <taxon>Holophagaceae</taxon>
        <taxon>Geothrix</taxon>
    </lineage>
</organism>
<evidence type="ECO:0000313" key="2">
    <source>
        <dbReference type="EMBL" id="BDU68875.1"/>
    </source>
</evidence>
<name>A0ABM8DPK3_9BACT</name>
<dbReference type="Proteomes" id="UP001242010">
    <property type="component" value="Chromosome"/>
</dbReference>
<reference evidence="3" key="1">
    <citation type="journal article" date="2023" name="Int. J. Syst. Evol. Microbiol.">
        <title>Mesoterricola silvestris gen. nov., sp. nov., Mesoterricola sediminis sp. nov., Geothrix oryzae sp. nov., Geothrix edaphica sp. nov., Geothrix rubra sp. nov., and Geothrix limicola sp. nov., six novel members of Acidobacteriota isolated from soils.</title>
        <authorList>
            <person name="Itoh H."/>
            <person name="Sugisawa Y."/>
            <person name="Mise K."/>
            <person name="Xu Z."/>
            <person name="Kuniyasu M."/>
            <person name="Ushijima N."/>
            <person name="Kawano K."/>
            <person name="Kobayashi E."/>
            <person name="Shiratori Y."/>
            <person name="Masuda Y."/>
            <person name="Senoo K."/>
        </authorList>
    </citation>
    <scope>NUCLEOTIDE SEQUENCE [LARGE SCALE GENOMIC DNA]</scope>
    <source>
        <strain evidence="3">Red222</strain>
    </source>
</reference>
<evidence type="ECO:0000256" key="1">
    <source>
        <dbReference type="SAM" id="SignalP"/>
    </source>
</evidence>
<keyword evidence="1" id="KW-0732">Signal</keyword>